<dbReference type="Proteomes" id="UP000555103">
    <property type="component" value="Unassembled WGS sequence"/>
</dbReference>
<evidence type="ECO:0000256" key="1">
    <source>
        <dbReference type="ARBA" id="ARBA00023239"/>
    </source>
</evidence>
<dbReference type="PANTHER" id="PTHR12128">
    <property type="entry name" value="DIHYDRODIPICOLINATE SYNTHASE"/>
    <property type="match status" value="1"/>
</dbReference>
<dbReference type="SMART" id="SM01130">
    <property type="entry name" value="DHDPS"/>
    <property type="match status" value="1"/>
</dbReference>
<sequence>MKITDIDSHLLQLFRKGTVIPATPLALTKLRTVDEKYQKALVRYHIDCGVGGIAIGVHSTQFEIREHGLFEGLLSLVSEEIDKWSEFRGKKILKIAGVCGKTEQALKEATFASSTGYHAALVSLSALKENSLDELILHCRQVAEIMPIIGFYMQTSVGGINLPYEFWKEFAAIPNVLGIKIAPFDRYKTFDVVRAICDVEKEKEITLYTGNDDNIVADLLSEYKIETSTGTKNIRIKGGLLGHWCVWTKKAVELLDEIHSITESGKDIPQSLLTRAIQITDSNAAFFDSKNKFAGCIPGLHEVLFRQGLMTNTLCLNPEEVLSDGQKEEISRVYNAYPHLNDDDFVRSNLSMWLK</sequence>
<evidence type="ECO:0000313" key="3">
    <source>
        <dbReference type="Proteomes" id="UP000555103"/>
    </source>
</evidence>
<gene>
    <name evidence="2" type="ORF">GGR21_000828</name>
</gene>
<dbReference type="SUPFAM" id="SSF51569">
    <property type="entry name" value="Aldolase"/>
    <property type="match status" value="1"/>
</dbReference>
<dbReference type="EMBL" id="JACIEP010000002">
    <property type="protein sequence ID" value="MBB4034941.1"/>
    <property type="molecule type" value="Genomic_DNA"/>
</dbReference>
<dbReference type="InterPro" id="IPR002220">
    <property type="entry name" value="DapA-like"/>
</dbReference>
<dbReference type="RefSeq" id="WP_183305870.1">
    <property type="nucleotide sequence ID" value="NZ_JACIEP010000002.1"/>
</dbReference>
<reference evidence="2 3" key="1">
    <citation type="submission" date="2020-08" db="EMBL/GenBank/DDBJ databases">
        <title>Genomic Encyclopedia of Type Strains, Phase IV (KMG-IV): sequencing the most valuable type-strain genomes for metagenomic binning, comparative biology and taxonomic classification.</title>
        <authorList>
            <person name="Goeker M."/>
        </authorList>
    </citation>
    <scope>NUCLEOTIDE SEQUENCE [LARGE SCALE GENOMIC DNA]</scope>
    <source>
        <strain evidence="2 3">DSM 104969</strain>
    </source>
</reference>
<keyword evidence="3" id="KW-1185">Reference proteome</keyword>
<dbReference type="InterPro" id="IPR013785">
    <property type="entry name" value="Aldolase_TIM"/>
</dbReference>
<name>A0A840CIB5_9BACT</name>
<organism evidence="2 3">
    <name type="scientific">Dysgonomonas hofstadii</name>
    <dbReference type="NCBI Taxonomy" id="637886"/>
    <lineage>
        <taxon>Bacteria</taxon>
        <taxon>Pseudomonadati</taxon>
        <taxon>Bacteroidota</taxon>
        <taxon>Bacteroidia</taxon>
        <taxon>Bacteroidales</taxon>
        <taxon>Dysgonomonadaceae</taxon>
        <taxon>Dysgonomonas</taxon>
    </lineage>
</organism>
<dbReference type="Pfam" id="PF00701">
    <property type="entry name" value="DHDPS"/>
    <property type="match status" value="1"/>
</dbReference>
<comment type="caution">
    <text evidence="2">The sequence shown here is derived from an EMBL/GenBank/DDBJ whole genome shotgun (WGS) entry which is preliminary data.</text>
</comment>
<dbReference type="AlphaFoldDB" id="A0A840CIB5"/>
<dbReference type="Gene3D" id="3.20.20.70">
    <property type="entry name" value="Aldolase class I"/>
    <property type="match status" value="1"/>
</dbReference>
<keyword evidence="1 2" id="KW-0456">Lyase</keyword>
<evidence type="ECO:0000313" key="2">
    <source>
        <dbReference type="EMBL" id="MBB4034941.1"/>
    </source>
</evidence>
<accession>A0A840CIB5</accession>
<protein>
    <submittedName>
        <fullName evidence="2">Dihydrodipicolinate synthase/N-acetylneuraminate lyase</fullName>
    </submittedName>
</protein>
<proteinExistence type="predicted"/>
<dbReference type="PANTHER" id="PTHR12128:SF51">
    <property type="entry name" value="BLL4205 PROTEIN"/>
    <property type="match status" value="1"/>
</dbReference>
<dbReference type="GO" id="GO:0008840">
    <property type="term" value="F:4-hydroxy-tetrahydrodipicolinate synthase activity"/>
    <property type="evidence" value="ECO:0007669"/>
    <property type="project" value="TreeGrafter"/>
</dbReference>